<name>A0A7J6K7H8_TOXGO</name>
<feature type="compositionally biased region" description="Basic and acidic residues" evidence="1">
    <location>
        <begin position="1376"/>
        <end position="1397"/>
    </location>
</feature>
<feature type="compositionally biased region" description="Basic and acidic residues" evidence="1">
    <location>
        <begin position="1476"/>
        <end position="1508"/>
    </location>
</feature>
<feature type="compositionally biased region" description="Polar residues" evidence="1">
    <location>
        <begin position="1690"/>
        <end position="1702"/>
    </location>
</feature>
<feature type="compositionally biased region" description="Basic and acidic residues" evidence="1">
    <location>
        <begin position="1772"/>
        <end position="1794"/>
    </location>
</feature>
<dbReference type="Proteomes" id="UP000557509">
    <property type="component" value="Unassembled WGS sequence"/>
</dbReference>
<reference evidence="2 3" key="1">
    <citation type="submission" date="2020-03" db="EMBL/GenBank/DDBJ databases">
        <title>Genome sequence of Toxoplasma gondii RH-88 strain.</title>
        <authorList>
            <person name="Lorenzi H.A."/>
            <person name="Venepally P."/>
            <person name="Rozenberg A."/>
            <person name="Sibley D."/>
        </authorList>
    </citation>
    <scope>NUCLEOTIDE SEQUENCE [LARGE SCALE GENOMIC DNA]</scope>
    <source>
        <strain evidence="2 3">RH-88</strain>
    </source>
</reference>
<feature type="compositionally biased region" description="Low complexity" evidence="1">
    <location>
        <begin position="940"/>
        <end position="976"/>
    </location>
</feature>
<feature type="region of interest" description="Disordered" evidence="1">
    <location>
        <begin position="1454"/>
        <end position="1508"/>
    </location>
</feature>
<feature type="compositionally biased region" description="Pro residues" evidence="1">
    <location>
        <begin position="463"/>
        <end position="479"/>
    </location>
</feature>
<feature type="region of interest" description="Disordered" evidence="1">
    <location>
        <begin position="1374"/>
        <end position="1409"/>
    </location>
</feature>
<feature type="compositionally biased region" description="Low complexity" evidence="1">
    <location>
        <begin position="480"/>
        <end position="503"/>
    </location>
</feature>
<evidence type="ECO:0000313" key="3">
    <source>
        <dbReference type="Proteomes" id="UP000557509"/>
    </source>
</evidence>
<feature type="region of interest" description="Disordered" evidence="1">
    <location>
        <begin position="517"/>
        <end position="552"/>
    </location>
</feature>
<feature type="region of interest" description="Disordered" evidence="1">
    <location>
        <begin position="1"/>
        <end position="111"/>
    </location>
</feature>
<gene>
    <name evidence="2" type="ORF">TGRH88_082910</name>
</gene>
<feature type="region of interest" description="Disordered" evidence="1">
    <location>
        <begin position="396"/>
        <end position="424"/>
    </location>
</feature>
<feature type="compositionally biased region" description="Low complexity" evidence="1">
    <location>
        <begin position="517"/>
        <end position="539"/>
    </location>
</feature>
<feature type="compositionally biased region" description="Basic and acidic residues" evidence="1">
    <location>
        <begin position="1021"/>
        <end position="1038"/>
    </location>
</feature>
<feature type="region of interest" description="Disordered" evidence="1">
    <location>
        <begin position="1125"/>
        <end position="1160"/>
    </location>
</feature>
<feature type="region of interest" description="Disordered" evidence="1">
    <location>
        <begin position="769"/>
        <end position="924"/>
    </location>
</feature>
<feature type="region of interest" description="Disordered" evidence="1">
    <location>
        <begin position="940"/>
        <end position="1095"/>
    </location>
</feature>
<feature type="compositionally biased region" description="Basic and acidic residues" evidence="1">
    <location>
        <begin position="60"/>
        <end position="103"/>
    </location>
</feature>
<organism evidence="2 3">
    <name type="scientific">Toxoplasma gondii</name>
    <dbReference type="NCBI Taxonomy" id="5811"/>
    <lineage>
        <taxon>Eukaryota</taxon>
        <taxon>Sar</taxon>
        <taxon>Alveolata</taxon>
        <taxon>Apicomplexa</taxon>
        <taxon>Conoidasida</taxon>
        <taxon>Coccidia</taxon>
        <taxon>Eucoccidiorida</taxon>
        <taxon>Eimeriorina</taxon>
        <taxon>Sarcocystidae</taxon>
        <taxon>Toxoplasma</taxon>
    </lineage>
</organism>
<feature type="region of interest" description="Disordered" evidence="1">
    <location>
        <begin position="463"/>
        <end position="503"/>
    </location>
</feature>
<keyword evidence="3" id="KW-1185">Reference proteome</keyword>
<accession>A0A7J6K7H8</accession>
<proteinExistence type="predicted"/>
<sequence>MRLPPCFSLSSGSSCSPSSRSSYPSSRRALSFAESRPLPSSQNWRPQARVAKQFPFPTTAERREMTNEKMDHRKWLEQRPRQLTEAADRAQEEDRNSKDERETPCPGHCSNQGKVWTSASVHVPDSASLHSCCSSIHHPPEDVPPRLPGDKELPLLIRMTDSLSSRLSPSSETSVAPPVCSPLSRACALSFASSPSASCAATSASPSSLSPSTLSFASLSPLRPCQSGSLYHAPPLRRSRGSDVGPDVLSGSSVDSQWRLQSPPCSLQVSALSCSTGSPYRCFSLPALSPVAHPQKASFATPPPKMSGASSAQREAFSPLAAVSSSAFLKPRERGRAPPPAPRELRVGAYHLVPSSPEVPSEARLCLPAGLSSKDKHARYARPTVLRHSAQFQAVSPSASVPSCSHTTSPSSPENAELPRTDKRAHPEKPFGFCSIAVSECLTSSIASDESLHMTATVAKNPHLPPTPFTPSPPPPLPPEFSVSPSSVFAPSSPSSLPASECPSLAASSFPLRSTSLSISAPYSSSPSWSASGASSPPATALRASNPVSPSLSFPPSAVVDQGGYSEPSCTLGASAASPASCGDQDAALRALEPSVACQQRDETRYEARPDSPRLPQVRHVRFCEGREEWLLSETASVNSIIALSDDGPSSVALLPSSLDASSPSHPVSYDERLSSGLLFFPSPASSPLPSSSSPPPSSSFASSGGSLTSADAFSLHAPAPGSLPAFSPWHACLLPPFERAEGKAATPGLSRSSHGVWRDRGRHRGTRFEAASESCLLLDSSSSEGKPAEQPRPERESGKNMDQNGDEKRRGETDTKTRRSDVSSKRQTEFETGETAETATEREGRREQDTLFPGKGEDHGDDARLDGRARSGRTDAGGETPEVSNQNSQAESPSVPPSNFLDASHPSPLPSDSSQAVYLEQGTRLDGDVSESLSALIPGVSSSSSAVVCPSLSVSSPSLSWSSPCSSSSLPFSESSTKDGLGEAPSAPKIPSASRPKSASSHRPPESETGETVSAALTGSEDRATGVRQREGGEQEQRTAWADRYSKTNHGRLELAVGRRDIAQTEKGGRKTALAREMAQQPHRVKGDAGGPAWSLDRARETEKFSWKPAKNMASINMERENSDAAVLDGSRSRLPPPAQASADCPISSGSRLEATRRKPLAPGSAEMPYCSAGFSSAVFSSGVFSSAVFSSAVSSPAAFPSCTSFSSFSPSFTSASASSSPFSFACASSPFCPSSAVRASSAETAGQRLRTVRPCPERGGRLVTVRGPDGKTRRQSLHVPPSLTAQPTKSCFRHRSPRSRSASRGPSWAAPRVPHFSFPHFSFLSASSTLSPCSLPCSPSSSSHASSCSPSCSSCSSSPCFARLLRRSLLRRTGLRERPDKREGGGEKTGRKESFGKATSPAPSPFQSLLCNSGARLSLEERNAEQADALPSLHWMSSRRFFAPFSRRASRGAWRLGQGETEKSGDRGRRRTAKKQEGEIVERKRGRKQASERGAEGERDEETERGRWRRMFPTVFTAEPALLCSASCGRSCASAPPSSRIRGDAREMCEGTCSRTLVSPRRAKGVFDLAALDEDAEAPPGQAGASSLQWKAADPRRGETSGDSEEAGTKQRAERDSPPPAVQKDRARGRGKDERRGIRGETSEKRTDKTREQGERRGQGEEEREGQSGKEEREEGEVEDATRREMRSPNSGMGKNSETGFLSPLFHERGRRRHTIAVVPFFGGRASSGTSTSLTSFPSFASPLSSSSLPADFGWPSFVLKKPPSSRFHQSREDPRREEPATVRGESEETRRHPSLHLMSLMSLVSLSEPRPAQEGASQASSVGLSPSSPAVHFFDLATPHGAPD</sequence>
<feature type="region of interest" description="Disordered" evidence="1">
    <location>
        <begin position="685"/>
        <end position="706"/>
    </location>
</feature>
<feature type="compositionally biased region" description="Low complexity" evidence="1">
    <location>
        <begin position="396"/>
        <end position="413"/>
    </location>
</feature>
<feature type="compositionally biased region" description="Basic and acidic residues" evidence="1">
    <location>
        <begin position="1052"/>
        <end position="1070"/>
    </location>
</feature>
<feature type="compositionally biased region" description="Low complexity" evidence="1">
    <location>
        <begin position="1798"/>
        <end position="1810"/>
    </location>
</feature>
<feature type="compositionally biased region" description="Basic and acidic residues" evidence="1">
    <location>
        <begin position="1609"/>
        <end position="1675"/>
    </location>
</feature>
<feature type="region of interest" description="Disordered" evidence="1">
    <location>
        <begin position="230"/>
        <end position="255"/>
    </location>
</feature>
<dbReference type="VEuPathDB" id="ToxoDB:TGME49_268220"/>
<feature type="compositionally biased region" description="Low complexity" evidence="1">
    <location>
        <begin position="770"/>
        <end position="785"/>
    </location>
</feature>
<feature type="region of interest" description="Disordered" evidence="1">
    <location>
        <begin position="744"/>
        <end position="763"/>
    </location>
</feature>
<comment type="caution">
    <text evidence="2">The sequence shown here is derived from an EMBL/GenBank/DDBJ whole genome shotgun (WGS) entry which is preliminary data.</text>
</comment>
<feature type="compositionally biased region" description="Low complexity" evidence="1">
    <location>
        <begin position="1"/>
        <end position="31"/>
    </location>
</feature>
<feature type="region of interest" description="Disordered" evidence="1">
    <location>
        <begin position="1725"/>
        <end position="1748"/>
    </location>
</feature>
<dbReference type="PROSITE" id="PS51257">
    <property type="entry name" value="PROKAR_LIPOPROTEIN"/>
    <property type="match status" value="1"/>
</dbReference>
<feature type="region of interest" description="Disordered" evidence="1">
    <location>
        <begin position="1575"/>
        <end position="1710"/>
    </location>
</feature>
<evidence type="ECO:0000313" key="2">
    <source>
        <dbReference type="EMBL" id="KAF4642476.1"/>
    </source>
</evidence>
<feature type="compositionally biased region" description="Basic and acidic residues" evidence="1">
    <location>
        <begin position="787"/>
        <end position="830"/>
    </location>
</feature>
<feature type="region of interest" description="Disordered" evidence="1">
    <location>
        <begin position="1260"/>
        <end position="1311"/>
    </location>
</feature>
<feature type="compositionally biased region" description="Polar residues" evidence="1">
    <location>
        <begin position="883"/>
        <end position="893"/>
    </location>
</feature>
<feature type="compositionally biased region" description="Polar residues" evidence="1">
    <location>
        <begin position="1818"/>
        <end position="1831"/>
    </location>
</feature>
<feature type="region of interest" description="Disordered" evidence="1">
    <location>
        <begin position="1762"/>
        <end position="1847"/>
    </location>
</feature>
<evidence type="ECO:0000256" key="1">
    <source>
        <dbReference type="SAM" id="MobiDB-lite"/>
    </source>
</evidence>
<protein>
    <submittedName>
        <fullName evidence="2">Uncharacterized protein</fullName>
    </submittedName>
</protein>
<feature type="compositionally biased region" description="Low complexity" evidence="1">
    <location>
        <begin position="1301"/>
        <end position="1311"/>
    </location>
</feature>
<feature type="compositionally biased region" description="Basic and acidic residues" evidence="1">
    <location>
        <begin position="840"/>
        <end position="874"/>
    </location>
</feature>
<dbReference type="EMBL" id="JAAUHK010000194">
    <property type="protein sequence ID" value="KAF4642476.1"/>
    <property type="molecule type" value="Genomic_DNA"/>
</dbReference>